<evidence type="ECO:0000256" key="1">
    <source>
        <dbReference type="ARBA" id="ARBA00004903"/>
    </source>
</evidence>
<dbReference type="PANTHER" id="PTHR48069">
    <property type="entry name" value="DIHYDROFOLATE REDUCTASE"/>
    <property type="match status" value="1"/>
</dbReference>
<gene>
    <name evidence="8" type="ORF">ACFQKD_01755</name>
</gene>
<dbReference type="PIRSF" id="PIRSF000194">
    <property type="entry name" value="DHFR"/>
    <property type="match status" value="1"/>
</dbReference>
<evidence type="ECO:0000256" key="5">
    <source>
        <dbReference type="ARBA" id="ARBA00023002"/>
    </source>
</evidence>
<dbReference type="InterPro" id="IPR024072">
    <property type="entry name" value="DHFR-like_dom_sf"/>
</dbReference>
<protein>
    <recommendedName>
        <fullName evidence="2">dihydrofolate reductase</fullName>
        <ecNumber evidence="2">1.5.1.3</ecNumber>
    </recommendedName>
</protein>
<dbReference type="RefSeq" id="WP_276236501.1">
    <property type="nucleotide sequence ID" value="NZ_CP119989.1"/>
</dbReference>
<dbReference type="SUPFAM" id="SSF53597">
    <property type="entry name" value="Dihydrofolate reductase-like"/>
    <property type="match status" value="1"/>
</dbReference>
<dbReference type="Proteomes" id="UP001596388">
    <property type="component" value="Unassembled WGS sequence"/>
</dbReference>
<evidence type="ECO:0000256" key="6">
    <source>
        <dbReference type="RuleBase" id="RU004474"/>
    </source>
</evidence>
<reference evidence="8 9" key="1">
    <citation type="journal article" date="2019" name="Int. J. Syst. Evol. Microbiol.">
        <title>The Global Catalogue of Microorganisms (GCM) 10K type strain sequencing project: providing services to taxonomists for standard genome sequencing and annotation.</title>
        <authorList>
            <consortium name="The Broad Institute Genomics Platform"/>
            <consortium name="The Broad Institute Genome Sequencing Center for Infectious Disease"/>
            <person name="Wu L."/>
            <person name="Ma J."/>
        </authorList>
    </citation>
    <scope>NUCLEOTIDE SEQUENCE [LARGE SCALE GENOMIC DNA]</scope>
    <source>
        <strain evidence="8 9">DT55</strain>
    </source>
</reference>
<dbReference type="InterPro" id="IPR012259">
    <property type="entry name" value="DHFR"/>
</dbReference>
<sequence length="181" mass="19313">MGEDSDAAAAPGASDEIRVALVAAVAANGVIGADGGMPWHFPADLRHFKETTTGHPVIMGRKTYESIAADIGGPLPGRANIVLSRSEPDLPEDVVVADSVEAALRAARDAAAERGVDTVYVAGGGAVYEQFLPLADRLVLTEIHESYDGDTSFPEFDAAAWRERARESHAEFDFVTYERTR</sequence>
<accession>A0ABD5WUS6</accession>
<evidence type="ECO:0000256" key="2">
    <source>
        <dbReference type="ARBA" id="ARBA00012856"/>
    </source>
</evidence>
<feature type="domain" description="DHFR" evidence="7">
    <location>
        <begin position="18"/>
        <end position="181"/>
    </location>
</feature>
<dbReference type="AlphaFoldDB" id="A0ABD5WUS6"/>
<comment type="similarity">
    <text evidence="6">Belongs to the dihydrofolate reductase family.</text>
</comment>
<dbReference type="PROSITE" id="PS51330">
    <property type="entry name" value="DHFR_2"/>
    <property type="match status" value="1"/>
</dbReference>
<evidence type="ECO:0000313" key="8">
    <source>
        <dbReference type="EMBL" id="MFC7096015.1"/>
    </source>
</evidence>
<keyword evidence="3" id="KW-0554">One-carbon metabolism</keyword>
<dbReference type="PROSITE" id="PS00075">
    <property type="entry name" value="DHFR_1"/>
    <property type="match status" value="1"/>
</dbReference>
<dbReference type="GO" id="GO:0042398">
    <property type="term" value="P:modified amino acid biosynthetic process"/>
    <property type="evidence" value="ECO:0007669"/>
    <property type="project" value="UniProtKB-ARBA"/>
</dbReference>
<evidence type="ECO:0000313" key="9">
    <source>
        <dbReference type="Proteomes" id="UP001596388"/>
    </source>
</evidence>
<evidence type="ECO:0000259" key="7">
    <source>
        <dbReference type="PROSITE" id="PS51330"/>
    </source>
</evidence>
<keyword evidence="5 8" id="KW-0560">Oxidoreductase</keyword>
<evidence type="ECO:0000256" key="4">
    <source>
        <dbReference type="ARBA" id="ARBA00022857"/>
    </source>
</evidence>
<dbReference type="InterPro" id="IPR017925">
    <property type="entry name" value="DHFR_CS"/>
</dbReference>
<comment type="pathway">
    <text evidence="1">Cofactor biosynthesis; tetrahydrofolate biosynthesis; 5,6,7,8-tetrahydrofolate from 7,8-dihydrofolate: step 1/1.</text>
</comment>
<dbReference type="GO" id="GO:0043168">
    <property type="term" value="F:anion binding"/>
    <property type="evidence" value="ECO:0007669"/>
    <property type="project" value="UniProtKB-ARBA"/>
</dbReference>
<dbReference type="GeneID" id="79270102"/>
<keyword evidence="4" id="KW-0521">NADP</keyword>
<dbReference type="GO" id="GO:0050661">
    <property type="term" value="F:NADP binding"/>
    <property type="evidence" value="ECO:0007669"/>
    <property type="project" value="UniProtKB-ARBA"/>
</dbReference>
<dbReference type="PRINTS" id="PR00070">
    <property type="entry name" value="DHFR"/>
</dbReference>
<dbReference type="FunFam" id="3.40.430.10:FF:000001">
    <property type="entry name" value="Dihydrofolate reductase"/>
    <property type="match status" value="1"/>
</dbReference>
<dbReference type="EMBL" id="JBHTAG010000002">
    <property type="protein sequence ID" value="MFC7096015.1"/>
    <property type="molecule type" value="Genomic_DNA"/>
</dbReference>
<organism evidence="8 9">
    <name type="scientific">Halobaculum marinum</name>
    <dbReference type="NCBI Taxonomy" id="3031996"/>
    <lineage>
        <taxon>Archaea</taxon>
        <taxon>Methanobacteriati</taxon>
        <taxon>Methanobacteriota</taxon>
        <taxon>Stenosarchaea group</taxon>
        <taxon>Halobacteria</taxon>
        <taxon>Halobacteriales</taxon>
        <taxon>Haloferacaceae</taxon>
        <taxon>Halobaculum</taxon>
    </lineage>
</organism>
<dbReference type="GO" id="GO:0004146">
    <property type="term" value="F:dihydrofolate reductase activity"/>
    <property type="evidence" value="ECO:0007669"/>
    <property type="project" value="UniProtKB-EC"/>
</dbReference>
<comment type="caution">
    <text evidence="8">The sequence shown here is derived from an EMBL/GenBank/DDBJ whole genome shotgun (WGS) entry which is preliminary data.</text>
</comment>
<name>A0ABD5WUS6_9EURY</name>
<dbReference type="GO" id="GO:0042559">
    <property type="term" value="P:pteridine-containing compound biosynthetic process"/>
    <property type="evidence" value="ECO:0007669"/>
    <property type="project" value="UniProtKB-ARBA"/>
</dbReference>
<evidence type="ECO:0000256" key="3">
    <source>
        <dbReference type="ARBA" id="ARBA00022563"/>
    </source>
</evidence>
<dbReference type="PANTHER" id="PTHR48069:SF3">
    <property type="entry name" value="DIHYDROFOLATE REDUCTASE"/>
    <property type="match status" value="1"/>
</dbReference>
<dbReference type="Gene3D" id="3.40.430.10">
    <property type="entry name" value="Dihydrofolate Reductase, subunit A"/>
    <property type="match status" value="1"/>
</dbReference>
<dbReference type="CDD" id="cd00209">
    <property type="entry name" value="DHFR"/>
    <property type="match status" value="1"/>
</dbReference>
<dbReference type="InterPro" id="IPR001796">
    <property type="entry name" value="DHFR_dom"/>
</dbReference>
<keyword evidence="9" id="KW-1185">Reference proteome</keyword>
<dbReference type="Pfam" id="PF00186">
    <property type="entry name" value="DHFR_1"/>
    <property type="match status" value="1"/>
</dbReference>
<dbReference type="EC" id="1.5.1.3" evidence="2"/>
<proteinExistence type="inferred from homology"/>
<dbReference type="GO" id="GO:0006730">
    <property type="term" value="P:one-carbon metabolic process"/>
    <property type="evidence" value="ECO:0007669"/>
    <property type="project" value="UniProtKB-KW"/>
</dbReference>